<proteinExistence type="predicted"/>
<accession>A0ABW3AR27</accession>
<keyword evidence="3" id="KW-1185">Reference proteome</keyword>
<dbReference type="Gene3D" id="2.40.128.110">
    <property type="entry name" value="Lipid/polyisoprenoid-binding, YceI-like"/>
    <property type="match status" value="1"/>
</dbReference>
<dbReference type="InterPro" id="IPR036761">
    <property type="entry name" value="TTHA0802/YceI-like_sf"/>
</dbReference>
<sequence>MKHIGLIILVWLGINQAGQGIYACKNAVINLYSKAPIEDIEARSERGTSIFNSTTGELAFAVPIRSFKFDKSLMQEHFNENYMESDKYPQASFKGTLTTKPDLTKDGVYPVSATGVLDVHGIKQTRTIPGKITVANGAISLSSEFMVACKDHKIDIPTLVFKNIAETIKVNVNASYSPYK</sequence>
<evidence type="ECO:0000313" key="3">
    <source>
        <dbReference type="Proteomes" id="UP001597010"/>
    </source>
</evidence>
<dbReference type="EMBL" id="JBHTHZ010000003">
    <property type="protein sequence ID" value="MFD0793310.1"/>
    <property type="molecule type" value="Genomic_DNA"/>
</dbReference>
<comment type="caution">
    <text evidence="2">The sequence shown here is derived from an EMBL/GenBank/DDBJ whole genome shotgun (WGS) entry which is preliminary data.</text>
</comment>
<feature type="domain" description="Lipid/polyisoprenoid-binding YceI-like" evidence="1">
    <location>
        <begin position="53"/>
        <end position="174"/>
    </location>
</feature>
<dbReference type="SUPFAM" id="SSF101874">
    <property type="entry name" value="YceI-like"/>
    <property type="match status" value="1"/>
</dbReference>
<dbReference type="Proteomes" id="UP001597010">
    <property type="component" value="Unassembled WGS sequence"/>
</dbReference>
<dbReference type="RefSeq" id="WP_377112927.1">
    <property type="nucleotide sequence ID" value="NZ_JBHTHZ010000003.1"/>
</dbReference>
<dbReference type="InterPro" id="IPR007372">
    <property type="entry name" value="Lipid/polyisoprenoid-bd_YceI"/>
</dbReference>
<dbReference type="Pfam" id="PF04264">
    <property type="entry name" value="YceI"/>
    <property type="match status" value="1"/>
</dbReference>
<reference evidence="3" key="1">
    <citation type="journal article" date="2019" name="Int. J. Syst. Evol. Microbiol.">
        <title>The Global Catalogue of Microorganisms (GCM) 10K type strain sequencing project: providing services to taxonomists for standard genome sequencing and annotation.</title>
        <authorList>
            <consortium name="The Broad Institute Genomics Platform"/>
            <consortium name="The Broad Institute Genome Sequencing Center for Infectious Disease"/>
            <person name="Wu L."/>
            <person name="Ma J."/>
        </authorList>
    </citation>
    <scope>NUCLEOTIDE SEQUENCE [LARGE SCALE GENOMIC DNA]</scope>
    <source>
        <strain evidence="3">CCUG 61484</strain>
    </source>
</reference>
<evidence type="ECO:0000313" key="2">
    <source>
        <dbReference type="EMBL" id="MFD0793310.1"/>
    </source>
</evidence>
<gene>
    <name evidence="2" type="ORF">ACFQZX_06745</name>
</gene>
<name>A0ABW3AR27_9SPHI</name>
<evidence type="ECO:0000259" key="1">
    <source>
        <dbReference type="Pfam" id="PF04264"/>
    </source>
</evidence>
<protein>
    <submittedName>
        <fullName evidence="2">YceI family protein</fullName>
    </submittedName>
</protein>
<organism evidence="2 3">
    <name type="scientific">Mucilaginibacter litoreus</name>
    <dbReference type="NCBI Taxonomy" id="1048221"/>
    <lineage>
        <taxon>Bacteria</taxon>
        <taxon>Pseudomonadati</taxon>
        <taxon>Bacteroidota</taxon>
        <taxon>Sphingobacteriia</taxon>
        <taxon>Sphingobacteriales</taxon>
        <taxon>Sphingobacteriaceae</taxon>
        <taxon>Mucilaginibacter</taxon>
    </lineage>
</organism>
<dbReference type="PROSITE" id="PS51257">
    <property type="entry name" value="PROKAR_LIPOPROTEIN"/>
    <property type="match status" value="1"/>
</dbReference>